<evidence type="ECO:0000313" key="2">
    <source>
        <dbReference type="EMBL" id="BAJ64155.1"/>
    </source>
</evidence>
<name>E8MXS4_ANATU</name>
<sequence>MAADDLRLKMLDDLLTAERGFRDMAERKVRALVGVLTELAYRLDGERLERMRQLDPGAPGTWKPEDWRSFFLAVSLTPQAGWGKSNGNGNGNGHAAEIAALQAKIAALERELALAKASPYQRRVDVDNPLLPAAPPPVPVASEGRLAGFVMPKIPRAYEYRWQVRGQMSRADEELHLKRRGMVLKCLAEGLNVQVEIGRYVGDATGAQYRSGAIRRVFEALEESGLIVRQTLSMSVTGNMPTRLAVARLSEEGRQFCRALGWQVVEGEWERLLKDHEGEKQEGHTLAVLLFATAARLRGWTVEILPEVQGNARPDLCISKDGQRGYVEVETGTRLHEGNAKWRMNAELNGGRVMLVARNVEERGVLAADCRHVAAHGCATDVETLIAGKFAEVNEEDPLWAEEW</sequence>
<accession>E8MXS4</accession>
<dbReference type="HOGENOM" id="CLU_680861_0_0_0"/>
<dbReference type="OrthoDB" id="152033at2"/>
<organism evidence="2 4">
    <name type="scientific">Anaerolinea thermophila (strain DSM 14523 / JCM 11388 / NBRC 100420 / UNI-1)</name>
    <dbReference type="NCBI Taxonomy" id="926569"/>
    <lineage>
        <taxon>Bacteria</taxon>
        <taxon>Bacillati</taxon>
        <taxon>Chloroflexota</taxon>
        <taxon>Anaerolineae</taxon>
        <taxon>Anaerolineales</taxon>
        <taxon>Anaerolineaceae</taxon>
        <taxon>Anaerolinea</taxon>
    </lineage>
</organism>
<dbReference type="KEGG" id="atm:ANT_21290"/>
<reference evidence="2 4" key="1">
    <citation type="submission" date="2010-12" db="EMBL/GenBank/DDBJ databases">
        <title>Whole genome sequence of Anaerolinea thermophila UNI-1.</title>
        <authorList>
            <person name="Narita-Yamada S."/>
            <person name="Kishi E."/>
            <person name="Watanabe Y."/>
            <person name="Takasaki K."/>
            <person name="Ankai A."/>
            <person name="Oguchi A."/>
            <person name="Fukui S."/>
            <person name="Takahashi M."/>
            <person name="Yashiro I."/>
            <person name="Hosoyama A."/>
            <person name="Sekiguchi Y."/>
            <person name="Hanada S."/>
            <person name="Fujita N."/>
        </authorList>
    </citation>
    <scope>NUCLEOTIDE SEQUENCE [LARGE SCALE GENOMIC DNA]</scope>
    <source>
        <strain evidence="4">DSM 14523 / JCM 11388 / NBRC 100420 / UNI-1</strain>
        <strain evidence="2">UNI-1</strain>
    </source>
</reference>
<dbReference type="AlphaFoldDB" id="E8MXS4"/>
<evidence type="ECO:0000313" key="4">
    <source>
        <dbReference type="Proteomes" id="UP000008922"/>
    </source>
</evidence>
<dbReference type="InParanoid" id="E8MXS4"/>
<dbReference type="RefSeq" id="WP_013560525.1">
    <property type="nucleotide sequence ID" value="NC_014960.1"/>
</dbReference>
<feature type="coiled-coil region" evidence="1">
    <location>
        <begin position="91"/>
        <end position="118"/>
    </location>
</feature>
<dbReference type="Proteomes" id="UP000008922">
    <property type="component" value="Chromosome"/>
</dbReference>
<proteinExistence type="predicted"/>
<gene>
    <name evidence="2" type="ordered locus">ANT_21290</name>
    <name evidence="3" type="ordered locus">ANT_23940</name>
</gene>
<dbReference type="KEGG" id="atm:ANT_23940"/>
<dbReference type="EMBL" id="AP012029">
    <property type="protein sequence ID" value="BAJ64155.1"/>
    <property type="molecule type" value="Genomic_DNA"/>
</dbReference>
<dbReference type="STRING" id="926569.ANT_21290"/>
<protein>
    <submittedName>
        <fullName evidence="2">Uncharacterized protein</fullName>
    </submittedName>
</protein>
<evidence type="ECO:0000313" key="3">
    <source>
        <dbReference type="EMBL" id="BAJ64420.1"/>
    </source>
</evidence>
<keyword evidence="4" id="KW-1185">Reference proteome</keyword>
<keyword evidence="1" id="KW-0175">Coiled coil</keyword>
<dbReference type="EMBL" id="AP012029">
    <property type="protein sequence ID" value="BAJ64420.1"/>
    <property type="molecule type" value="Genomic_DNA"/>
</dbReference>
<evidence type="ECO:0000256" key="1">
    <source>
        <dbReference type="SAM" id="Coils"/>
    </source>
</evidence>